<protein>
    <submittedName>
        <fullName evidence="2">Uncharacterized protein</fullName>
    </submittedName>
</protein>
<proteinExistence type="predicted"/>
<sequence length="96" mass="10256">MFVEPSRSAQPQPAPTTPVVGLLTPPPAEPDIEPGADHHSEPEPPRNGVVRHGRTTATSTFRMRNGAEVPLAGALGAYSGMYPRGYLRRLRSAPTT</sequence>
<feature type="compositionally biased region" description="Basic and acidic residues" evidence="1">
    <location>
        <begin position="35"/>
        <end position="44"/>
    </location>
</feature>
<dbReference type="OrthoDB" id="10008456at2"/>
<comment type="caution">
    <text evidence="2">The sequence shown here is derived from an EMBL/GenBank/DDBJ whole genome shotgun (WGS) entry which is preliminary data.</text>
</comment>
<reference evidence="2 3" key="1">
    <citation type="journal article" date="2016" name="Front. Microbiol.">
        <title>Genomic Resource of Rice Seed Associated Bacteria.</title>
        <authorList>
            <person name="Midha S."/>
            <person name="Bansal K."/>
            <person name="Sharma S."/>
            <person name="Kumar N."/>
            <person name="Patil P.P."/>
            <person name="Chaudhry V."/>
            <person name="Patil P.B."/>
        </authorList>
    </citation>
    <scope>NUCLEOTIDE SEQUENCE [LARGE SCALE GENOMIC DNA]</scope>
    <source>
        <strain evidence="2 3">NS359</strain>
    </source>
</reference>
<gene>
    <name evidence="2" type="ORF">NS359_06910</name>
</gene>
<feature type="region of interest" description="Disordered" evidence="1">
    <location>
        <begin position="1"/>
        <end position="53"/>
    </location>
</feature>
<dbReference type="AlphaFoldDB" id="A0A147DRG4"/>
<accession>A0A147DRG4</accession>
<dbReference type="RefSeq" id="WP_161968407.1">
    <property type="nucleotide sequence ID" value="NZ_LDRC01000033.1"/>
</dbReference>
<organism evidence="2 3">
    <name type="scientific">Curtobacterium oceanosedimentum</name>
    <dbReference type="NCBI Taxonomy" id="465820"/>
    <lineage>
        <taxon>Bacteria</taxon>
        <taxon>Bacillati</taxon>
        <taxon>Actinomycetota</taxon>
        <taxon>Actinomycetes</taxon>
        <taxon>Micrococcales</taxon>
        <taxon>Microbacteriaceae</taxon>
        <taxon>Curtobacterium</taxon>
    </lineage>
</organism>
<dbReference type="PATRIC" id="fig|465820.4.peg.1460"/>
<evidence type="ECO:0000256" key="1">
    <source>
        <dbReference type="SAM" id="MobiDB-lite"/>
    </source>
</evidence>
<dbReference type="Proteomes" id="UP000072763">
    <property type="component" value="Unassembled WGS sequence"/>
</dbReference>
<dbReference type="EMBL" id="LDRC01000033">
    <property type="protein sequence ID" value="KTR52265.1"/>
    <property type="molecule type" value="Genomic_DNA"/>
</dbReference>
<name>A0A147DRG4_9MICO</name>
<evidence type="ECO:0000313" key="2">
    <source>
        <dbReference type="EMBL" id="KTR52265.1"/>
    </source>
</evidence>
<evidence type="ECO:0000313" key="3">
    <source>
        <dbReference type="Proteomes" id="UP000072763"/>
    </source>
</evidence>